<dbReference type="EMBL" id="JBAHYK010000717">
    <property type="protein sequence ID" value="KAL0571787.1"/>
    <property type="molecule type" value="Genomic_DNA"/>
</dbReference>
<evidence type="ECO:0000313" key="2">
    <source>
        <dbReference type="Proteomes" id="UP001465976"/>
    </source>
</evidence>
<evidence type="ECO:0000313" key="1">
    <source>
        <dbReference type="EMBL" id="KAL0571787.1"/>
    </source>
</evidence>
<gene>
    <name evidence="1" type="ORF">V5O48_010180</name>
</gene>
<organism evidence="1 2">
    <name type="scientific">Marasmius crinis-equi</name>
    <dbReference type="NCBI Taxonomy" id="585013"/>
    <lineage>
        <taxon>Eukaryota</taxon>
        <taxon>Fungi</taxon>
        <taxon>Dikarya</taxon>
        <taxon>Basidiomycota</taxon>
        <taxon>Agaricomycotina</taxon>
        <taxon>Agaricomycetes</taxon>
        <taxon>Agaricomycetidae</taxon>
        <taxon>Agaricales</taxon>
        <taxon>Marasmiineae</taxon>
        <taxon>Marasmiaceae</taxon>
        <taxon>Marasmius</taxon>
    </lineage>
</organism>
<comment type="caution">
    <text evidence="1">The sequence shown here is derived from an EMBL/GenBank/DDBJ whole genome shotgun (WGS) entry which is preliminary data.</text>
</comment>
<protein>
    <recommendedName>
        <fullName evidence="3">HNH nuclease domain-containing protein</fullName>
    </recommendedName>
</protein>
<evidence type="ECO:0008006" key="3">
    <source>
        <dbReference type="Google" id="ProtNLM"/>
    </source>
</evidence>
<dbReference type="Proteomes" id="UP001465976">
    <property type="component" value="Unassembled WGS sequence"/>
</dbReference>
<proteinExistence type="predicted"/>
<keyword evidence="2" id="KW-1185">Reference proteome</keyword>
<sequence>MSPVALEPEQAGLPEYPSLGTVQIHHPAVDLPYLKLPCYPVSSTDDSSAGFHLGTLLDSCRILTNSDEGFIARQRDGSEAVDVNDLDLVLPPGDYYFHLDPPGPANHYPICLDFNTYVPRKIPERWWTSRSSQARHIEKGKEGDGLVEGKEGWSAVSSYVEIRDQRCLVSGLRWALEGIRLIPYEEDEWFERNEFYHQAADSIQSIDSPRNVVTMMNCFNGPGLDLALFSFVPIANAYAMYMLRPSPDLARLHHRRTVNLPDRVRTPYLFTRLAWNIIKIARIITEHIREEF</sequence>
<reference evidence="1 2" key="1">
    <citation type="submission" date="2024-02" db="EMBL/GenBank/DDBJ databases">
        <title>A draft genome for the cacao thread blight pathogen Marasmius crinis-equi.</title>
        <authorList>
            <person name="Cohen S.P."/>
            <person name="Baruah I.K."/>
            <person name="Amoako-Attah I."/>
            <person name="Bukari Y."/>
            <person name="Meinhardt L.W."/>
            <person name="Bailey B.A."/>
        </authorList>
    </citation>
    <scope>NUCLEOTIDE SEQUENCE [LARGE SCALE GENOMIC DNA]</scope>
    <source>
        <strain evidence="1 2">GH-76</strain>
    </source>
</reference>
<name>A0ABR3F9M1_9AGAR</name>
<accession>A0ABR3F9M1</accession>